<evidence type="ECO:0008006" key="3">
    <source>
        <dbReference type="Google" id="ProtNLM"/>
    </source>
</evidence>
<keyword evidence="2" id="KW-1185">Reference proteome</keyword>
<accession>A0A8J2YX86</accession>
<organism evidence="1 2">
    <name type="scientific">Aliidongia dinghuensis</name>
    <dbReference type="NCBI Taxonomy" id="1867774"/>
    <lineage>
        <taxon>Bacteria</taxon>
        <taxon>Pseudomonadati</taxon>
        <taxon>Pseudomonadota</taxon>
        <taxon>Alphaproteobacteria</taxon>
        <taxon>Rhodospirillales</taxon>
        <taxon>Dongiaceae</taxon>
        <taxon>Aliidongia</taxon>
    </lineage>
</organism>
<dbReference type="AlphaFoldDB" id="A0A8J2YX86"/>
<gene>
    <name evidence="1" type="ORF">GCM10011611_46890</name>
</gene>
<evidence type="ECO:0000313" key="1">
    <source>
        <dbReference type="EMBL" id="GGF35230.1"/>
    </source>
</evidence>
<reference evidence="1" key="1">
    <citation type="journal article" date="2014" name="Int. J. Syst. Evol. Microbiol.">
        <title>Complete genome sequence of Corynebacterium casei LMG S-19264T (=DSM 44701T), isolated from a smear-ripened cheese.</title>
        <authorList>
            <consortium name="US DOE Joint Genome Institute (JGI-PGF)"/>
            <person name="Walter F."/>
            <person name="Albersmeier A."/>
            <person name="Kalinowski J."/>
            <person name="Ruckert C."/>
        </authorList>
    </citation>
    <scope>NUCLEOTIDE SEQUENCE</scope>
    <source>
        <strain evidence="1">CGMCC 1.15725</strain>
    </source>
</reference>
<sequence length="114" mass="12474">MVEARLKTEIWVQAAVRRANLDGGIVTVVAKGDPTSGSVLVKVNRFADGCEVLAETRDPDGARAWYRGTGAVPVDEPTADAYIERARRRDPDLWVIEVEDRDGHLPFAGKILST</sequence>
<comment type="caution">
    <text evidence="1">The sequence shown here is derived from an EMBL/GenBank/DDBJ whole genome shotgun (WGS) entry which is preliminary data.</text>
</comment>
<dbReference type="EMBL" id="BMJQ01000013">
    <property type="protein sequence ID" value="GGF35230.1"/>
    <property type="molecule type" value="Genomic_DNA"/>
</dbReference>
<dbReference type="Gene3D" id="3.40.1530.20">
    <property type="entry name" value="Protein of unknown function (DUF1491)"/>
    <property type="match status" value="1"/>
</dbReference>
<dbReference type="InterPro" id="IPR009964">
    <property type="entry name" value="DUF1491"/>
</dbReference>
<evidence type="ECO:0000313" key="2">
    <source>
        <dbReference type="Proteomes" id="UP000646365"/>
    </source>
</evidence>
<dbReference type="Proteomes" id="UP000646365">
    <property type="component" value="Unassembled WGS sequence"/>
</dbReference>
<name>A0A8J2YX86_9PROT</name>
<proteinExistence type="predicted"/>
<protein>
    <recommendedName>
        <fullName evidence="3">DUF1491 family protein</fullName>
    </recommendedName>
</protein>
<dbReference type="Pfam" id="PF07372">
    <property type="entry name" value="DUF1491"/>
    <property type="match status" value="1"/>
</dbReference>
<reference evidence="1" key="2">
    <citation type="submission" date="2020-09" db="EMBL/GenBank/DDBJ databases">
        <authorList>
            <person name="Sun Q."/>
            <person name="Zhou Y."/>
        </authorList>
    </citation>
    <scope>NUCLEOTIDE SEQUENCE</scope>
    <source>
        <strain evidence="1">CGMCC 1.15725</strain>
    </source>
</reference>
<dbReference type="RefSeq" id="WP_189050333.1">
    <property type="nucleotide sequence ID" value="NZ_BMJQ01000013.1"/>
</dbReference>